<evidence type="ECO:0000259" key="6">
    <source>
        <dbReference type="Pfam" id="PF02656"/>
    </source>
</evidence>
<feature type="transmembrane region" description="Helical" evidence="5">
    <location>
        <begin position="85"/>
        <end position="102"/>
    </location>
</feature>
<comment type="subcellular location">
    <subcellularLocation>
        <location evidence="1">Endomembrane system</location>
        <topology evidence="1">Multi-pass membrane protein</topology>
    </subcellularLocation>
</comment>
<evidence type="ECO:0000313" key="8">
    <source>
        <dbReference type="Proteomes" id="UP000253437"/>
    </source>
</evidence>
<evidence type="ECO:0000256" key="2">
    <source>
        <dbReference type="ARBA" id="ARBA00022692"/>
    </source>
</evidence>
<evidence type="ECO:0000256" key="5">
    <source>
        <dbReference type="SAM" id="Phobius"/>
    </source>
</evidence>
<feature type="transmembrane region" description="Helical" evidence="5">
    <location>
        <begin position="21"/>
        <end position="39"/>
    </location>
</feature>
<dbReference type="GO" id="GO:0012505">
    <property type="term" value="C:endomembrane system"/>
    <property type="evidence" value="ECO:0007669"/>
    <property type="project" value="UniProtKB-SubCell"/>
</dbReference>
<dbReference type="InterPro" id="IPR003807">
    <property type="entry name" value="DUF202"/>
</dbReference>
<sequence>MSLLDETQLKSDAGLQVERTVLSWLRTLFVSALIVLSIAKILHGSISWLLAVSLVCACLACRYVYASGLCVATRGTIWKAGKHKVIATSLVLSAFFYGLHLLELI</sequence>
<organism evidence="7 8">
    <name type="scientific">Vibrio harveyi</name>
    <name type="common">Beneckea harveyi</name>
    <dbReference type="NCBI Taxonomy" id="669"/>
    <lineage>
        <taxon>Bacteria</taxon>
        <taxon>Pseudomonadati</taxon>
        <taxon>Pseudomonadota</taxon>
        <taxon>Gammaproteobacteria</taxon>
        <taxon>Vibrionales</taxon>
        <taxon>Vibrionaceae</taxon>
        <taxon>Vibrio</taxon>
    </lineage>
</organism>
<protein>
    <submittedName>
        <fullName evidence="7">DUF202 domain-containing protein</fullName>
    </submittedName>
</protein>
<keyword evidence="4 5" id="KW-0472">Membrane</keyword>
<feature type="transmembrane region" description="Helical" evidence="5">
    <location>
        <begin position="45"/>
        <end position="65"/>
    </location>
</feature>
<keyword evidence="3 5" id="KW-1133">Transmembrane helix</keyword>
<dbReference type="RefSeq" id="WP_005449939.1">
    <property type="nucleotide sequence ID" value="NZ_CANMKW010000004.1"/>
</dbReference>
<evidence type="ECO:0000256" key="3">
    <source>
        <dbReference type="ARBA" id="ARBA00022989"/>
    </source>
</evidence>
<accession>A0A8B3DN20</accession>
<name>A0A8B3DN20_VIBHA</name>
<evidence type="ECO:0000256" key="1">
    <source>
        <dbReference type="ARBA" id="ARBA00004127"/>
    </source>
</evidence>
<dbReference type="EMBL" id="QOUW02000005">
    <property type="protein sequence ID" value="RIW19045.1"/>
    <property type="molecule type" value="Genomic_DNA"/>
</dbReference>
<gene>
    <name evidence="7" type="ORF">DS957_002850</name>
</gene>
<dbReference type="AlphaFoldDB" id="A0A8B3DN20"/>
<comment type="caution">
    <text evidence="7">The sequence shown here is derived from an EMBL/GenBank/DDBJ whole genome shotgun (WGS) entry which is preliminary data.</text>
</comment>
<evidence type="ECO:0000313" key="7">
    <source>
        <dbReference type="EMBL" id="RIW19045.1"/>
    </source>
</evidence>
<dbReference type="Pfam" id="PF02656">
    <property type="entry name" value="DUF202"/>
    <property type="match status" value="1"/>
</dbReference>
<dbReference type="Proteomes" id="UP000253437">
    <property type="component" value="Unassembled WGS sequence"/>
</dbReference>
<keyword evidence="2 5" id="KW-0812">Transmembrane</keyword>
<evidence type="ECO:0000256" key="4">
    <source>
        <dbReference type="ARBA" id="ARBA00023136"/>
    </source>
</evidence>
<reference evidence="7 8" key="1">
    <citation type="submission" date="2018-08" db="EMBL/GenBank/DDBJ databases">
        <title>Vibrio harveyi strains pathogenic to white snook Centropomus viridis Lockington (1877) and potential probiotic bacteria.</title>
        <authorList>
            <person name="Soto-Rodriguez S."/>
            <person name="Gomez-Gil B."/>
            <person name="Lozano-Olvera R."/>
        </authorList>
    </citation>
    <scope>NUCLEOTIDE SEQUENCE [LARGE SCALE GENOMIC DNA]</scope>
    <source>
        <strain evidence="7 8">CAIM 1508</strain>
    </source>
</reference>
<feature type="domain" description="DUF202" evidence="6">
    <location>
        <begin position="13"/>
        <end position="61"/>
    </location>
</feature>
<proteinExistence type="predicted"/>